<dbReference type="InterPro" id="IPR029068">
    <property type="entry name" value="Glyas_Bleomycin-R_OHBP_Dase"/>
</dbReference>
<feature type="binding site" evidence="6">
    <location>
        <position position="380"/>
    </location>
    <ligand>
        <name>Fe cation</name>
        <dbReference type="ChEBI" id="CHEBI:24875"/>
    </ligand>
</feature>
<evidence type="ECO:0000259" key="7">
    <source>
        <dbReference type="PROSITE" id="PS51819"/>
    </source>
</evidence>
<proteinExistence type="inferred from homology"/>
<dbReference type="PANTHER" id="PTHR11959">
    <property type="entry name" value="4-HYDROXYPHENYLPYRUVATE DIOXYGENASE"/>
    <property type="match status" value="1"/>
</dbReference>
<dbReference type="InterPro" id="IPR041736">
    <property type="entry name" value="4OHPhenylPyrv_dOase_N"/>
</dbReference>
<comment type="similarity">
    <text evidence="1 5">Belongs to the 4HPPD family.</text>
</comment>
<gene>
    <name evidence="8" type="ORF">MEDL_66203</name>
</gene>
<keyword evidence="9" id="KW-1185">Reference proteome</keyword>
<dbReference type="Proteomes" id="UP000683360">
    <property type="component" value="Unassembled WGS sequence"/>
</dbReference>
<organism evidence="8 9">
    <name type="scientific">Mytilus edulis</name>
    <name type="common">Blue mussel</name>
    <dbReference type="NCBI Taxonomy" id="6550"/>
    <lineage>
        <taxon>Eukaryota</taxon>
        <taxon>Metazoa</taxon>
        <taxon>Spiralia</taxon>
        <taxon>Lophotrochozoa</taxon>
        <taxon>Mollusca</taxon>
        <taxon>Bivalvia</taxon>
        <taxon>Autobranchia</taxon>
        <taxon>Pteriomorphia</taxon>
        <taxon>Mytilida</taxon>
        <taxon>Mytiloidea</taxon>
        <taxon>Mytilidae</taxon>
        <taxon>Mytilinae</taxon>
        <taxon>Mytilus</taxon>
    </lineage>
</organism>
<dbReference type="CDD" id="cd08342">
    <property type="entry name" value="HPPD_N_like"/>
    <property type="match status" value="1"/>
</dbReference>
<feature type="binding site" evidence="6">
    <location>
        <position position="291"/>
    </location>
    <ligand>
        <name>Fe cation</name>
        <dbReference type="ChEBI" id="CHEBI:24875"/>
    </ligand>
</feature>
<feature type="binding site" evidence="6">
    <location>
        <position position="190"/>
    </location>
    <ligand>
        <name>Fe cation</name>
        <dbReference type="ChEBI" id="CHEBI:24875"/>
    </ligand>
</feature>
<evidence type="ECO:0000256" key="4">
    <source>
        <dbReference type="ARBA" id="ARBA00023004"/>
    </source>
</evidence>
<dbReference type="SUPFAM" id="SSF54593">
    <property type="entry name" value="Glyoxalase/Bleomycin resistance protein/Dihydroxybiphenyl dioxygenase"/>
    <property type="match status" value="1"/>
</dbReference>
<keyword evidence="2 6" id="KW-0479">Metal-binding</keyword>
<feature type="domain" description="VOC" evidence="7">
    <location>
        <begin position="187"/>
        <end position="363"/>
    </location>
</feature>
<dbReference type="InterPro" id="IPR005956">
    <property type="entry name" value="4OHPhenylPyrv_dOase"/>
</dbReference>
<dbReference type="PANTHER" id="PTHR11959:SF10">
    <property type="entry name" value="4-HYDROXYPHENYLPYRUVATE DIOXYGENASE-LIKE PROTEIN"/>
    <property type="match status" value="1"/>
</dbReference>
<keyword evidence="4 6" id="KW-0408">Iron</keyword>
<dbReference type="PIRSF" id="PIRSF009283">
    <property type="entry name" value="HPP_dOase"/>
    <property type="match status" value="1"/>
</dbReference>
<dbReference type="Gene3D" id="3.10.180.10">
    <property type="entry name" value="2,3-Dihydroxybiphenyl 1,2-Dioxygenase, domain 1"/>
    <property type="match status" value="2"/>
</dbReference>
<name>A0A8S3V9C7_MYTED</name>
<dbReference type="Pfam" id="PF00903">
    <property type="entry name" value="Glyoxalase"/>
    <property type="match status" value="1"/>
</dbReference>
<evidence type="ECO:0000313" key="8">
    <source>
        <dbReference type="EMBL" id="CAG2254755.1"/>
    </source>
</evidence>
<dbReference type="EMBL" id="CAJPWZ010003251">
    <property type="protein sequence ID" value="CAG2254755.1"/>
    <property type="molecule type" value="Genomic_DNA"/>
</dbReference>
<protein>
    <recommendedName>
        <fullName evidence="5">4-hydroxyphenylpyruvate dioxygenase</fullName>
    </recommendedName>
</protein>
<dbReference type="OrthoDB" id="414569at2759"/>
<evidence type="ECO:0000256" key="2">
    <source>
        <dbReference type="ARBA" id="ARBA00022723"/>
    </source>
</evidence>
<reference evidence="8" key="1">
    <citation type="submission" date="2021-03" db="EMBL/GenBank/DDBJ databases">
        <authorList>
            <person name="Bekaert M."/>
        </authorList>
    </citation>
    <scope>NUCLEOTIDE SEQUENCE</scope>
</reference>
<dbReference type="GO" id="GO:0046872">
    <property type="term" value="F:metal ion binding"/>
    <property type="evidence" value="ECO:0007669"/>
    <property type="project" value="UniProtKB-KW"/>
</dbReference>
<accession>A0A8S3V9C7</accession>
<evidence type="ECO:0000256" key="3">
    <source>
        <dbReference type="ARBA" id="ARBA00022737"/>
    </source>
</evidence>
<dbReference type="GO" id="GO:0009072">
    <property type="term" value="P:aromatic amino acid metabolic process"/>
    <property type="evidence" value="ECO:0007669"/>
    <property type="project" value="InterPro"/>
</dbReference>
<evidence type="ECO:0000256" key="5">
    <source>
        <dbReference type="PIRNR" id="PIRNR009283"/>
    </source>
</evidence>
<dbReference type="AlphaFoldDB" id="A0A8S3V9C7"/>
<keyword evidence="3" id="KW-0677">Repeat</keyword>
<evidence type="ECO:0000256" key="6">
    <source>
        <dbReference type="PIRSR" id="PIRSR009283-1"/>
    </source>
</evidence>
<dbReference type="InterPro" id="IPR004360">
    <property type="entry name" value="Glyas_Fos-R_dOase_dom"/>
</dbReference>
<evidence type="ECO:0000256" key="1">
    <source>
        <dbReference type="ARBA" id="ARBA00005877"/>
    </source>
</evidence>
<comment type="caution">
    <text evidence="8">The sequence shown here is derived from an EMBL/GenBank/DDBJ whole genome shotgun (WGS) entry which is preliminary data.</text>
</comment>
<feature type="domain" description="VOC" evidence="7">
    <location>
        <begin position="5"/>
        <end position="159"/>
    </location>
</feature>
<dbReference type="GO" id="GO:0003868">
    <property type="term" value="F:4-hydroxyphenylpyruvate dioxygenase activity"/>
    <property type="evidence" value="ECO:0007669"/>
    <property type="project" value="InterPro"/>
</dbReference>
<dbReference type="InterPro" id="IPR041735">
    <property type="entry name" value="4OHPhenylPyrv_dOase_C"/>
</dbReference>
<sequence length="411" mass="46086">MDSYSLHHAEYYVSDGEKLTRELTNKYKFALIAKRSIKSHNQWVLCSGNAKFLITQPKTFDVSDAIAEDHSEDPYISNQYLSLGKNRAVNSANVSKPFVNTVSNIALKVKDVKHCVQRVCQAGGEVLKPPNVISDINGSVETAIIKSCIGNVIHTIVDDSKYKGCFLPGFENVDNPYSGCENPLVTHIDHVTFACALGASGRVLDWYEKNLGMNRFYINSDEDTDDGFVIDTEDIGIRLKAFEYWKCAETGLYSQGPENSLKFVIAEALEGQGPNQIDTFLEEHRGDGIQHIGLHTESIVNAVSTLQEQGVNFVEPPYTYYTEVGKLKEMEEINEDVEVLKKYGILVDNEADPDTDSCELRYLMQKFTQPLFDEKTFFLEIIQRFGARGFGSGNITALWRSMQAYLSEAKS</sequence>
<dbReference type="CDD" id="cd07250">
    <property type="entry name" value="HPPD_C_like"/>
    <property type="match status" value="1"/>
</dbReference>
<dbReference type="PROSITE" id="PS51819">
    <property type="entry name" value="VOC"/>
    <property type="match status" value="2"/>
</dbReference>
<evidence type="ECO:0000313" key="9">
    <source>
        <dbReference type="Proteomes" id="UP000683360"/>
    </source>
</evidence>
<dbReference type="InterPro" id="IPR037523">
    <property type="entry name" value="VOC_core"/>
</dbReference>
<comment type="cofactor">
    <cofactor evidence="6">
        <name>Fe cation</name>
        <dbReference type="ChEBI" id="CHEBI:24875"/>
    </cofactor>
    <text evidence="6">Binds 1 Fe cation per subunit.</text>
</comment>